<protein>
    <submittedName>
        <fullName evidence="1">Uncharacterized protein</fullName>
    </submittedName>
</protein>
<proteinExistence type="predicted"/>
<gene>
    <name evidence="2" type="ORF">MM415A00437_0013</name>
    <name evidence="1" type="ORF">MM415B00921_0005</name>
</gene>
<dbReference type="EMBL" id="MT142481">
    <property type="protein sequence ID" value="QJA82166.1"/>
    <property type="molecule type" value="Genomic_DNA"/>
</dbReference>
<dbReference type="AlphaFoldDB" id="A0A6M3IY61"/>
<reference evidence="1" key="1">
    <citation type="submission" date="2020-03" db="EMBL/GenBank/DDBJ databases">
        <title>The deep terrestrial virosphere.</title>
        <authorList>
            <person name="Holmfeldt K."/>
            <person name="Nilsson E."/>
            <person name="Simone D."/>
            <person name="Lopez-Fernandez M."/>
            <person name="Wu X."/>
            <person name="de Brujin I."/>
            <person name="Lundin D."/>
            <person name="Andersson A."/>
            <person name="Bertilsson S."/>
            <person name="Dopson M."/>
        </authorList>
    </citation>
    <scope>NUCLEOTIDE SEQUENCE</scope>
    <source>
        <strain evidence="2">MM415A00437</strain>
        <strain evidence="1">MM415B00921</strain>
    </source>
</reference>
<accession>A0A6M3IY61</accession>
<evidence type="ECO:0000313" key="2">
    <source>
        <dbReference type="EMBL" id="QJA82166.1"/>
    </source>
</evidence>
<organism evidence="1">
    <name type="scientific">viral metagenome</name>
    <dbReference type="NCBI Taxonomy" id="1070528"/>
    <lineage>
        <taxon>unclassified sequences</taxon>
        <taxon>metagenomes</taxon>
        <taxon>organismal metagenomes</taxon>
    </lineage>
</organism>
<dbReference type="EMBL" id="MT141445">
    <property type="protein sequence ID" value="QJA61552.1"/>
    <property type="molecule type" value="Genomic_DNA"/>
</dbReference>
<evidence type="ECO:0000313" key="1">
    <source>
        <dbReference type="EMBL" id="QJA61552.1"/>
    </source>
</evidence>
<sequence>MRKAQLSLESKIAFILMKAGVPPDWIDDCVLWAFGPDAWYDPIYPGWVDRWHTLHPRAFKINAKKDKFVEWIFVVGHLYLQYRKATPLVVPR</sequence>
<name>A0A6M3IY61_9ZZZZ</name>